<evidence type="ECO:0000256" key="3">
    <source>
        <dbReference type="ARBA" id="ARBA00022801"/>
    </source>
</evidence>
<dbReference type="SUPFAM" id="SSF81296">
    <property type="entry name" value="E set domains"/>
    <property type="match status" value="1"/>
</dbReference>
<keyword evidence="2" id="KW-0732">Signal</keyword>
<sequence length="709" mass="79540">MKVTIFTILFCIPFFISSQTQSKYIVVDQFGYRPTSEKIAILRDPISGFDAAESFAPSFSYAIVDATTNTQVFFGNTVPYKSGIEDPSSGDRVWWFDFSAFETPGTYYVLDINKNLKSYDFVIAEDIYSDILKHAVRTFYYQRAGYAKDATYAGSNWADGASHIGPLQDTQARRWDAPNDASTERDVSGGWYDAGDYNKYTTWTANYIVDLLKAYQEKPDAWTDDYNLPHSGNGTPDIIDEIKWGMDHLLRLQETDGSMISIVDLSHASPPSSATGQSLYGAVNTSCTLASAVAFALGSKVFNDLGNTTYASTLEQSAINAWNWTEANPNVIWENNSSAYNSLDIGAGQQETDDDGRFAYKMRAAIHLYEATLDTGYKTFIDNNYQNMHLILWNYAYPFEQESQETLLYYTKIPSANPTVVAAIKTTYENAMNTTANFGALTNETDPYLAHLTDYVWGSNGTKSRKGLMFMDYINYDINNANSTDAFRAAERYIHYIHGVNPLNFCYLSNMYDYGADHGVNEFYHTWFSDGTDWDNAQNDLYGPAPGFVVGGANPFYDWDGCCPSGCGSQTCDITQVDRIKGQPKQKAYDDFNTTWPMNSWEVTENSNNYQVAYIRLLSKFVGLQEPLSVNDVVNNSNITLHPNPFKNEFTITTEEPATYHIYDLAGRSISTGRFSNSCAIGKNIKTSGIYFVKVSLKTSSKTFKLIKN</sequence>
<dbReference type="CDD" id="cd02850">
    <property type="entry name" value="E_set_Cellulase_N"/>
    <property type="match status" value="1"/>
</dbReference>
<evidence type="ECO:0000259" key="9">
    <source>
        <dbReference type="Pfam" id="PF18962"/>
    </source>
</evidence>
<dbReference type="RefSeq" id="WP_092466548.1">
    <property type="nucleotide sequence ID" value="NZ_FNCZ01000001.1"/>
</dbReference>
<keyword evidence="6" id="KW-0624">Polysaccharide degradation</keyword>
<dbReference type="GO" id="GO:0000272">
    <property type="term" value="P:polysaccharide catabolic process"/>
    <property type="evidence" value="ECO:0007669"/>
    <property type="project" value="UniProtKB-KW"/>
</dbReference>
<dbReference type="PANTHER" id="PTHR22298">
    <property type="entry name" value="ENDO-1,4-BETA-GLUCANASE"/>
    <property type="match status" value="1"/>
</dbReference>
<dbReference type="Proteomes" id="UP000199492">
    <property type="component" value="Unassembled WGS sequence"/>
</dbReference>
<evidence type="ECO:0000313" key="11">
    <source>
        <dbReference type="Proteomes" id="UP000199492"/>
    </source>
</evidence>
<dbReference type="Pfam" id="PF02927">
    <property type="entry name" value="CelD_N"/>
    <property type="match status" value="1"/>
</dbReference>
<evidence type="ECO:0000259" key="8">
    <source>
        <dbReference type="Pfam" id="PF02927"/>
    </source>
</evidence>
<feature type="domain" description="Secretion system C-terminal sorting" evidence="9">
    <location>
        <begin position="642"/>
        <end position="707"/>
    </location>
</feature>
<dbReference type="InterPro" id="IPR008928">
    <property type="entry name" value="6-hairpin_glycosidase_sf"/>
</dbReference>
<dbReference type="AlphaFoldDB" id="A0A1G7YRG6"/>
<dbReference type="InterPro" id="IPR014756">
    <property type="entry name" value="Ig_E-set"/>
</dbReference>
<keyword evidence="11" id="KW-1185">Reference proteome</keyword>
<name>A0A1G7YRG6_9FLAO</name>
<gene>
    <name evidence="10" type="ORF">SAMN04489796_1011104</name>
</gene>
<accession>A0A1G7YRG6</accession>
<reference evidence="11" key="1">
    <citation type="submission" date="2016-10" db="EMBL/GenBank/DDBJ databases">
        <authorList>
            <person name="Varghese N."/>
            <person name="Submissions S."/>
        </authorList>
    </citation>
    <scope>NUCLEOTIDE SEQUENCE [LARGE SCALE GENOMIC DNA]</scope>
    <source>
        <strain evidence="11">DSM 15363</strain>
    </source>
</reference>
<comment type="similarity">
    <text evidence="1">Belongs to the glycosyl hydrolase 9 (cellulase E) family.</text>
</comment>
<organism evidence="10 11">
    <name type="scientific">Winogradskyella thalassocola</name>
    <dbReference type="NCBI Taxonomy" id="262004"/>
    <lineage>
        <taxon>Bacteria</taxon>
        <taxon>Pseudomonadati</taxon>
        <taxon>Bacteroidota</taxon>
        <taxon>Flavobacteriia</taxon>
        <taxon>Flavobacteriales</taxon>
        <taxon>Flavobacteriaceae</taxon>
        <taxon>Winogradskyella</taxon>
    </lineage>
</organism>
<dbReference type="Gene3D" id="2.60.40.10">
    <property type="entry name" value="Immunoglobulins"/>
    <property type="match status" value="1"/>
</dbReference>
<dbReference type="NCBIfam" id="TIGR04183">
    <property type="entry name" value="Por_Secre_tail"/>
    <property type="match status" value="1"/>
</dbReference>
<keyword evidence="3" id="KW-0378">Hydrolase</keyword>
<dbReference type="InterPro" id="IPR012341">
    <property type="entry name" value="6hp_glycosidase-like_sf"/>
</dbReference>
<evidence type="ECO:0000313" key="10">
    <source>
        <dbReference type="EMBL" id="SDG98769.1"/>
    </source>
</evidence>
<dbReference type="STRING" id="262004.SAMN04489796_1011104"/>
<evidence type="ECO:0000256" key="1">
    <source>
        <dbReference type="ARBA" id="ARBA00007072"/>
    </source>
</evidence>
<evidence type="ECO:0000259" key="7">
    <source>
        <dbReference type="Pfam" id="PF00759"/>
    </source>
</evidence>
<dbReference type="OrthoDB" id="9808897at2"/>
<evidence type="ECO:0000256" key="2">
    <source>
        <dbReference type="ARBA" id="ARBA00022729"/>
    </source>
</evidence>
<dbReference type="InterPro" id="IPR013783">
    <property type="entry name" value="Ig-like_fold"/>
</dbReference>
<dbReference type="Pfam" id="PF00759">
    <property type="entry name" value="Glyco_hydro_9"/>
    <property type="match status" value="1"/>
</dbReference>
<keyword evidence="5" id="KW-0326">Glycosidase</keyword>
<feature type="domain" description="Glycoside hydrolase family 9" evidence="7">
    <location>
        <begin position="128"/>
        <end position="612"/>
    </location>
</feature>
<feature type="domain" description="Cellulase Ig-like" evidence="8">
    <location>
        <begin position="21"/>
        <end position="110"/>
    </location>
</feature>
<dbReference type="InterPro" id="IPR004197">
    <property type="entry name" value="Cellulase_Ig-like"/>
</dbReference>
<dbReference type="Pfam" id="PF18962">
    <property type="entry name" value="Por_Secre_tail"/>
    <property type="match status" value="1"/>
</dbReference>
<protein>
    <submittedName>
        <fullName evidence="10">Por secretion system C-terminal sorting domain-containing protein</fullName>
    </submittedName>
</protein>
<evidence type="ECO:0000256" key="4">
    <source>
        <dbReference type="ARBA" id="ARBA00023277"/>
    </source>
</evidence>
<proteinExistence type="inferred from homology"/>
<evidence type="ECO:0000256" key="6">
    <source>
        <dbReference type="ARBA" id="ARBA00023326"/>
    </source>
</evidence>
<dbReference type="SUPFAM" id="SSF48208">
    <property type="entry name" value="Six-hairpin glycosidases"/>
    <property type="match status" value="1"/>
</dbReference>
<evidence type="ECO:0000256" key="5">
    <source>
        <dbReference type="ARBA" id="ARBA00023295"/>
    </source>
</evidence>
<dbReference type="Gene3D" id="1.50.10.10">
    <property type="match status" value="1"/>
</dbReference>
<dbReference type="GO" id="GO:0008810">
    <property type="term" value="F:cellulase activity"/>
    <property type="evidence" value="ECO:0007669"/>
    <property type="project" value="InterPro"/>
</dbReference>
<dbReference type="InterPro" id="IPR026444">
    <property type="entry name" value="Secre_tail"/>
</dbReference>
<dbReference type="EMBL" id="FNCZ01000001">
    <property type="protein sequence ID" value="SDG98769.1"/>
    <property type="molecule type" value="Genomic_DNA"/>
</dbReference>
<keyword evidence="4" id="KW-0119">Carbohydrate metabolism</keyword>
<dbReference type="InterPro" id="IPR001701">
    <property type="entry name" value="Glyco_hydro_9"/>
</dbReference>